<feature type="transmembrane region" description="Helical" evidence="1">
    <location>
        <begin position="328"/>
        <end position="349"/>
    </location>
</feature>
<dbReference type="Pfam" id="PF12158">
    <property type="entry name" value="DUF3592"/>
    <property type="match status" value="1"/>
</dbReference>
<evidence type="ECO:0000256" key="1">
    <source>
        <dbReference type="SAM" id="Phobius"/>
    </source>
</evidence>
<evidence type="ECO:0000313" key="3">
    <source>
        <dbReference type="EMBL" id="PST36509.1"/>
    </source>
</evidence>
<feature type="domain" description="DUF3592" evidence="2">
    <location>
        <begin position="215"/>
        <end position="289"/>
    </location>
</feature>
<reference evidence="3 4" key="1">
    <citation type="submission" date="2018-03" db="EMBL/GenBank/DDBJ databases">
        <title>Lachnoclostridium SNUG30386 gen.nov., sp.nov., isolated from human faeces.</title>
        <authorList>
            <person name="Seo B."/>
            <person name="Jeon K."/>
            <person name="Ko G."/>
        </authorList>
    </citation>
    <scope>NUCLEOTIDE SEQUENCE [LARGE SCALE GENOMIC DNA]</scope>
    <source>
        <strain evidence="3 4">SNUG30386</strain>
    </source>
</reference>
<protein>
    <recommendedName>
        <fullName evidence="2">DUF3592 domain-containing protein</fullName>
    </recommendedName>
</protein>
<dbReference type="InterPro" id="IPR021994">
    <property type="entry name" value="DUF3592"/>
</dbReference>
<keyword evidence="1" id="KW-0472">Membrane</keyword>
<sequence>MYYRNTSDKSVQMLMEVLEMEAVKKQNWTMKHIISICEEIDFIVDEPEHADYSDSTYLVLAELFSDFKKFGHFINVPERLKSVKSFMLDETSKQKILSALNDLKRGTIGNGKTRVLITAWEKDGTLSTWQQHINNLIIDIASTPIEEELFNSNEVSPVPNKKPRNLQKKRKECKKMTVLFWILSLLFTGFSFYIILYGAGVTYNSMHLRISGIKTTAEVVDIVGEMRPRKTDSIKERTEYTYFEIVSFTAENGDKIQSQLYGKGESEERYSIGEQIEIYYNPQNPNQIVDAGSNSETVKGIVAVIFGLFIFLVITSLSKGLFSSLGTIGGVISITTKLLLFLFIFGLLFKKVQMGNQ</sequence>
<accession>A0A2T3FMK7</accession>
<evidence type="ECO:0000259" key="2">
    <source>
        <dbReference type="Pfam" id="PF12158"/>
    </source>
</evidence>
<dbReference type="EMBL" id="PYLO01000004">
    <property type="protein sequence ID" value="PST36509.1"/>
    <property type="molecule type" value="Genomic_DNA"/>
</dbReference>
<gene>
    <name evidence="3" type="ORF">C7U56_12025</name>
</gene>
<keyword evidence="1" id="KW-0812">Transmembrane</keyword>
<comment type="caution">
    <text evidence="3">The sequence shown here is derived from an EMBL/GenBank/DDBJ whole genome shotgun (WGS) entry which is preliminary data.</text>
</comment>
<dbReference type="RefSeq" id="WP_107001413.1">
    <property type="nucleotide sequence ID" value="NZ_PYLO01000004.1"/>
</dbReference>
<keyword evidence="4" id="KW-1185">Reference proteome</keyword>
<feature type="transmembrane region" description="Helical" evidence="1">
    <location>
        <begin position="178"/>
        <end position="199"/>
    </location>
</feature>
<evidence type="ECO:0000313" key="4">
    <source>
        <dbReference type="Proteomes" id="UP000241048"/>
    </source>
</evidence>
<dbReference type="AlphaFoldDB" id="A0A2T3FMK7"/>
<name>A0A2T3FMK7_9CLOT</name>
<keyword evidence="1" id="KW-1133">Transmembrane helix</keyword>
<organism evidence="3 4">
    <name type="scientific">Clostridium fessum</name>
    <dbReference type="NCBI Taxonomy" id="2126740"/>
    <lineage>
        <taxon>Bacteria</taxon>
        <taxon>Bacillati</taxon>
        <taxon>Bacillota</taxon>
        <taxon>Clostridia</taxon>
        <taxon>Eubacteriales</taxon>
        <taxon>Clostridiaceae</taxon>
        <taxon>Clostridium</taxon>
    </lineage>
</organism>
<proteinExistence type="predicted"/>
<dbReference type="Proteomes" id="UP000241048">
    <property type="component" value="Unassembled WGS sequence"/>
</dbReference>
<feature type="transmembrane region" description="Helical" evidence="1">
    <location>
        <begin position="301"/>
        <end position="322"/>
    </location>
</feature>